<evidence type="ECO:0000313" key="3">
    <source>
        <dbReference type="EMBL" id="KAF8822589.1"/>
    </source>
</evidence>
<feature type="compositionally biased region" description="Low complexity" evidence="1">
    <location>
        <begin position="128"/>
        <end position="139"/>
    </location>
</feature>
<evidence type="ECO:0000313" key="4">
    <source>
        <dbReference type="Proteomes" id="UP000823046"/>
    </source>
</evidence>
<feature type="compositionally biased region" description="Pro residues" evidence="1">
    <location>
        <begin position="237"/>
        <end position="246"/>
    </location>
</feature>
<dbReference type="InterPro" id="IPR019007">
    <property type="entry name" value="Wbp11/ELF5/Saf1_N"/>
</dbReference>
<keyword evidence="4" id="KW-1185">Reference proteome</keyword>
<feature type="compositionally biased region" description="Polar residues" evidence="1">
    <location>
        <begin position="338"/>
        <end position="347"/>
    </location>
</feature>
<feature type="compositionally biased region" description="Low complexity" evidence="1">
    <location>
        <begin position="168"/>
        <end position="180"/>
    </location>
</feature>
<feature type="compositionally biased region" description="Polar residues" evidence="1">
    <location>
        <begin position="181"/>
        <end position="193"/>
    </location>
</feature>
<feature type="compositionally biased region" description="Acidic residues" evidence="1">
    <location>
        <begin position="140"/>
        <end position="149"/>
    </location>
</feature>
<feature type="compositionally biased region" description="Basic and acidic residues" evidence="1">
    <location>
        <begin position="251"/>
        <end position="261"/>
    </location>
</feature>
<feature type="region of interest" description="Disordered" evidence="1">
    <location>
        <begin position="1"/>
        <end position="36"/>
    </location>
</feature>
<dbReference type="Proteomes" id="UP000823046">
    <property type="component" value="Unassembled WGS sequence"/>
</dbReference>
<protein>
    <submittedName>
        <fullName evidence="3">WW domain binding protein 11</fullName>
    </submittedName>
</protein>
<feature type="region of interest" description="Disordered" evidence="1">
    <location>
        <begin position="119"/>
        <end position="271"/>
    </location>
</feature>
<reference evidence="3 4" key="1">
    <citation type="journal article" date="2020" name="bioRxiv">
        <title>Metabolic contributions of an alphaproteobacterial endosymbiont in the apicomplexan Cardiosporidium cionae.</title>
        <authorList>
            <person name="Hunter E.S."/>
            <person name="Paight C.J."/>
            <person name="Lane C.E."/>
        </authorList>
    </citation>
    <scope>NUCLEOTIDE SEQUENCE [LARGE SCALE GENOMIC DNA]</scope>
    <source>
        <strain evidence="3">ESH_2018</strain>
    </source>
</reference>
<accession>A0ABQ7JF62</accession>
<proteinExistence type="predicted"/>
<feature type="region of interest" description="Disordered" evidence="1">
    <location>
        <begin position="315"/>
        <end position="370"/>
    </location>
</feature>
<comment type="caution">
    <text evidence="3">The sequence shown here is derived from an EMBL/GenBank/DDBJ whole genome shotgun (WGS) entry which is preliminary data.</text>
</comment>
<feature type="compositionally biased region" description="Pro residues" evidence="1">
    <location>
        <begin position="208"/>
        <end position="218"/>
    </location>
</feature>
<organism evidence="3 4">
    <name type="scientific">Cardiosporidium cionae</name>
    <dbReference type="NCBI Taxonomy" id="476202"/>
    <lineage>
        <taxon>Eukaryota</taxon>
        <taxon>Sar</taxon>
        <taxon>Alveolata</taxon>
        <taxon>Apicomplexa</taxon>
        <taxon>Aconoidasida</taxon>
        <taxon>Nephromycida</taxon>
        <taxon>Cardiosporidium</taxon>
    </lineage>
</organism>
<feature type="compositionally biased region" description="Basic residues" evidence="1">
    <location>
        <begin position="22"/>
        <end position="34"/>
    </location>
</feature>
<dbReference type="Pfam" id="PF09429">
    <property type="entry name" value="Wbp11"/>
    <property type="match status" value="1"/>
</dbReference>
<sequence>MRQMGKGSNKRASLNPTDAFRKQQRNREKKRNKQERRLVREEVLLKKNPHLIKEDLTRLNHLALLGKLDQVGYKRREKLELMWELIRQKAEAEKKAKSAHLEGILVNEDAVEGKKKKIEGTPFDENDSQSSFSESSDSSLSEDDPEEEHEDIHDSLTEAPPLPPGLPPLSHLSKSSVLSSGKNDLSSTPNDTASIPIDFSQLVNPEKPLLPPPPPPLFPEGRVSSVPEEGLGLTVLPPLPPGPPPIGLSHQRAESLSEGHRLRSAAASSAPPMAIGGLPMPIYPPTGGPPTFSHPMFSYSPLSYIPAIPSPMYPHKNPNIRPSGPSFEGFPPKRPTDIISSGNSSTKPVEVTPVESPSPLPPPSASPQSNISALFVPTQLRIRNKDVAKRNRFTSQKISSISQVTSFSTGIHRAGDSPFANELTSLTEVIEHSAAQRRENKSVVPTSKPMETKDIDQAFNDFLKEVEKV</sequence>
<feature type="domain" description="Wbp11/ELF5/Saf1 N-terminal" evidence="2">
    <location>
        <begin position="13"/>
        <end position="86"/>
    </location>
</feature>
<evidence type="ECO:0000259" key="2">
    <source>
        <dbReference type="Pfam" id="PF09429"/>
    </source>
</evidence>
<name>A0ABQ7JF62_9APIC</name>
<evidence type="ECO:0000256" key="1">
    <source>
        <dbReference type="SAM" id="MobiDB-lite"/>
    </source>
</evidence>
<dbReference type="EMBL" id="JADAQX010000040">
    <property type="protein sequence ID" value="KAF8822589.1"/>
    <property type="molecule type" value="Genomic_DNA"/>
</dbReference>
<feature type="compositionally biased region" description="Pro residues" evidence="1">
    <location>
        <begin position="356"/>
        <end position="365"/>
    </location>
</feature>
<gene>
    <name evidence="3" type="ORF">IE077_003386</name>
</gene>